<evidence type="ECO:0000313" key="2">
    <source>
        <dbReference type="Proteomes" id="UP000757890"/>
    </source>
</evidence>
<comment type="caution">
    <text evidence="1">The sequence shown here is derived from an EMBL/GenBank/DDBJ whole genome shotgun (WGS) entry which is preliminary data.</text>
</comment>
<accession>A0A930B7M9</accession>
<protein>
    <submittedName>
        <fullName evidence="1">Uncharacterized protein</fullName>
    </submittedName>
</protein>
<sequence>PCTAENFNPELILGLIGQVVLPHLEEQYPIIMENAWKKPANMTKAD</sequence>
<dbReference type="Proteomes" id="UP000757890">
    <property type="component" value="Unassembled WGS sequence"/>
</dbReference>
<proteinExistence type="predicted"/>
<evidence type="ECO:0000313" key="1">
    <source>
        <dbReference type="EMBL" id="MBF1130343.1"/>
    </source>
</evidence>
<feature type="non-terminal residue" evidence="1">
    <location>
        <position position="1"/>
    </location>
</feature>
<name>A0A930B7M9_9FIRM</name>
<dbReference type="EMBL" id="JABZMK010000182">
    <property type="protein sequence ID" value="MBF1130343.1"/>
    <property type="molecule type" value="Genomic_DNA"/>
</dbReference>
<dbReference type="AlphaFoldDB" id="A0A930B7M9"/>
<organism evidence="1 2">
    <name type="scientific">Dialister invisus</name>
    <dbReference type="NCBI Taxonomy" id="218538"/>
    <lineage>
        <taxon>Bacteria</taxon>
        <taxon>Bacillati</taxon>
        <taxon>Bacillota</taxon>
        <taxon>Negativicutes</taxon>
        <taxon>Veillonellales</taxon>
        <taxon>Veillonellaceae</taxon>
        <taxon>Dialister</taxon>
    </lineage>
</organism>
<reference evidence="1" key="1">
    <citation type="submission" date="2020-04" db="EMBL/GenBank/DDBJ databases">
        <title>Deep metagenomics examines the oral microbiome during advanced dental caries in children, revealing novel taxa and co-occurrences with host molecules.</title>
        <authorList>
            <person name="Baker J.L."/>
            <person name="Morton J.T."/>
            <person name="Dinis M."/>
            <person name="Alvarez R."/>
            <person name="Tran N.C."/>
            <person name="Knight R."/>
            <person name="Edlund A."/>
        </authorList>
    </citation>
    <scope>NUCLEOTIDE SEQUENCE</scope>
    <source>
        <strain evidence="1">JCVI_32_bin.14</strain>
    </source>
</reference>
<gene>
    <name evidence="1" type="ORF">HXL70_09965</name>
</gene>